<dbReference type="Gene3D" id="3.40.50.300">
    <property type="entry name" value="P-loop containing nucleotide triphosphate hydrolases"/>
    <property type="match status" value="2"/>
</dbReference>
<dbReference type="GO" id="GO:0003729">
    <property type="term" value="F:mRNA binding"/>
    <property type="evidence" value="ECO:0007669"/>
    <property type="project" value="TreeGrafter"/>
</dbReference>
<dbReference type="InterPro" id="IPR045055">
    <property type="entry name" value="DNA2/NAM7-like"/>
</dbReference>
<sequence>MASGGARLLAAAARQDWDACSMPWNKEGSKSCLAQVTSGAIADWFDAIFVLDCDTEFTRHALLVQCNRMNALEEWIWPWFVQQVENHGDSAKDAALVDGEDPPDSVKVAFLIAALVVAAQTPLGVAHAAYLTSEAGAERAFAFCQDAPDRDTSLKRLYDTIFQHMLPIGRLWPTSARNISEHRLFLQELRLAACGTSFLSASFHMVHSESIRMALFPSRSKSPFLKPLFKFVEFLPAPNEAFVESQKQKFVERRNERTCQMNETCIEARKGLVPNVLALSLVWLWAELGGIHDSQSPSSSVIQHCSSMLVYASLQLVLEAMKCSISRPYVRYFLTECHVLPQLKYVLKALLEGSGSQNSEKKQRPYPSQTRLYALLSAYRSLSFWISKHGPFGELVSEARAAKMEALHAAGQGEHVEMALLQHAAMRLVLAKRNGAIESFRVGEEELALLSSLVIGSRSRLASDPLLLQSRLEKLSVSSLRTLCEEVRISSNFFLVQELQPSLPSNEMDLLLHPLLVGALAAFSQAFEHDADCGWIFSGSGLSEQGWARMLRRKACEGYPCENEFWPLGWLHDSSPQARFFESIVESMISRQVGHGPKCANERIVETKRRRKIESKNDDSGIGVDTEIVNMVDKRFALYFSVPRLLVQFPDEQLLYRTVCELLSREAAYGIGARIRDVLERMDPDPRLGKNFRGWARHGACVKSLRVLDVDLPALDDPIHCRPARIVALLELELPSATPREVERSWILELGHENLLFLVQWAPTKEGDHVQVERVRTVRILSLASSDGVRTRTDVVLSRFDSQERLQERHLFVRVELDCERLYEDMRHGFDCLDPGSPTYCSDVSNIVAKESFAVVVKRNRRENAALDLLVTAQRQLKHLIRKQVKSFLPSWLGPTVAGYGNPALACRARCSLGGDWSSVAPWMTSEQRTALESIQRGGLTLIDGPPGTGKTELIVQSVSSLLQCLNERSKSSDDNASLKILVLCRTSQSLSALLGRLVQNPGASALLSLVRLGGGEEQEVIDDDAYGNLCKSSWVAFGLAGRLALVESQRASLLAQVRLYAESMGLNSEYSMSCASAQMWIKQHCEPRLTKLKLATHPEQATLHLFPFYDVTDPAWRVYDTVSAERWYEHTIGELRDKLELYRPLELLRGAHEREHYIMATFSRVLLMTSSFAGRQGADLVDKGIRFGTIMVDEASLLSELETLLSLSVQQGQQVDLMERVVLLGDSTSLLPVVQNPDLTVDGNAQQSMFQRLQRLGAPVHRLGAQFRSRTSMVNLFREHCRSGAHFRAGARGTLMDGSFADTDGLQPDTVGPWFKKCNPGFLAEAQWVDVAALVGRQGSNAAPESCPVPNFYQNRAEAEILVSVYIYMLFIGYPAGEIAILTPYNGQRELLVQVLQVRLAELGRMRMPVAPLAVSTIDSFQSQQASYVLLSVVRTSTLSYLSDARRIVASLSRARLGLYIFSGASANVRTACKAWSAIEALAPVSGTNLILLPEERFDVLALRTWRDAGSVVDSGNTLRGQVKVRSDAELRGIISRLQSCRGSDLSDR</sequence>
<dbReference type="PANTHER" id="PTHR10887">
    <property type="entry name" value="DNA2/NAM7 HELICASE FAMILY"/>
    <property type="match status" value="1"/>
</dbReference>
<dbReference type="CDD" id="cd18808">
    <property type="entry name" value="SF1_C_Upf1"/>
    <property type="match status" value="1"/>
</dbReference>
<evidence type="ECO:0000259" key="1">
    <source>
        <dbReference type="Pfam" id="PF13086"/>
    </source>
</evidence>
<evidence type="ECO:0000313" key="3">
    <source>
        <dbReference type="EMBL" id="KAA8495900.1"/>
    </source>
</evidence>
<dbReference type="InterPro" id="IPR047187">
    <property type="entry name" value="SF1_C_Upf1"/>
</dbReference>
<dbReference type="OrthoDB" id="1879at2759"/>
<organism evidence="3 4">
    <name type="scientific">Porphyridium purpureum</name>
    <name type="common">Red alga</name>
    <name type="synonym">Porphyridium cruentum</name>
    <dbReference type="NCBI Taxonomy" id="35688"/>
    <lineage>
        <taxon>Eukaryota</taxon>
        <taxon>Rhodophyta</taxon>
        <taxon>Bangiophyceae</taxon>
        <taxon>Porphyridiales</taxon>
        <taxon>Porphyridiaceae</taxon>
        <taxon>Porphyridium</taxon>
    </lineage>
</organism>
<reference evidence="4" key="1">
    <citation type="journal article" date="2019" name="Nat. Commun.">
        <title>Expansion of phycobilisome linker gene families in mesophilic red algae.</title>
        <authorList>
            <person name="Lee J."/>
            <person name="Kim D."/>
            <person name="Bhattacharya D."/>
            <person name="Yoon H.S."/>
        </authorList>
    </citation>
    <scope>NUCLEOTIDE SEQUENCE [LARGE SCALE GENOMIC DNA]</scope>
    <source>
        <strain evidence="4">CCMP 1328</strain>
    </source>
</reference>
<evidence type="ECO:0000259" key="2">
    <source>
        <dbReference type="Pfam" id="PF13087"/>
    </source>
</evidence>
<evidence type="ECO:0000313" key="4">
    <source>
        <dbReference type="Proteomes" id="UP000324585"/>
    </source>
</evidence>
<accession>A0A5J4YY48</accession>
<dbReference type="InterPro" id="IPR027417">
    <property type="entry name" value="P-loop_NTPase"/>
</dbReference>
<dbReference type="Pfam" id="PF13086">
    <property type="entry name" value="AAA_11"/>
    <property type="match status" value="1"/>
</dbReference>
<dbReference type="GO" id="GO:0004386">
    <property type="term" value="F:helicase activity"/>
    <property type="evidence" value="ECO:0007669"/>
    <property type="project" value="InterPro"/>
</dbReference>
<name>A0A5J4YY48_PORPP</name>
<dbReference type="InterPro" id="IPR041679">
    <property type="entry name" value="DNA2/NAM7-like_C"/>
</dbReference>
<protein>
    <submittedName>
        <fullName evidence="3">Intron-binding protein aquarius</fullName>
    </submittedName>
</protein>
<feature type="domain" description="DNA2/NAM7 helicase-like C-terminal" evidence="2">
    <location>
        <begin position="1247"/>
        <end position="1463"/>
    </location>
</feature>
<dbReference type="GO" id="GO:0071013">
    <property type="term" value="C:catalytic step 2 spliceosome"/>
    <property type="evidence" value="ECO:0007669"/>
    <property type="project" value="TreeGrafter"/>
</dbReference>
<comment type="caution">
    <text evidence="3">The sequence shown here is derived from an EMBL/GenBank/DDBJ whole genome shotgun (WGS) entry which is preliminary data.</text>
</comment>
<dbReference type="PANTHER" id="PTHR10887:SF5">
    <property type="entry name" value="RNA HELICASE AQUARIUS"/>
    <property type="match status" value="1"/>
</dbReference>
<dbReference type="InterPro" id="IPR041677">
    <property type="entry name" value="DNA2/NAM7_AAA_11"/>
</dbReference>
<dbReference type="Proteomes" id="UP000324585">
    <property type="component" value="Unassembled WGS sequence"/>
</dbReference>
<dbReference type="EMBL" id="VRMN01000003">
    <property type="protein sequence ID" value="KAA8495900.1"/>
    <property type="molecule type" value="Genomic_DNA"/>
</dbReference>
<dbReference type="Pfam" id="PF13087">
    <property type="entry name" value="AAA_12"/>
    <property type="match status" value="1"/>
</dbReference>
<dbReference type="SUPFAM" id="SSF52540">
    <property type="entry name" value="P-loop containing nucleoside triphosphate hydrolases"/>
    <property type="match status" value="1"/>
</dbReference>
<gene>
    <name evidence="3" type="ORF">FVE85_2055</name>
</gene>
<feature type="domain" description="DNA2/NAM7 helicase helicase" evidence="1">
    <location>
        <begin position="927"/>
        <end position="1236"/>
    </location>
</feature>
<keyword evidence="4" id="KW-1185">Reference proteome</keyword>
<proteinExistence type="predicted"/>